<feature type="domain" description="HTH araC/xylS-type" evidence="4">
    <location>
        <begin position="141"/>
        <end position="240"/>
    </location>
</feature>
<dbReference type="InterPro" id="IPR050204">
    <property type="entry name" value="AraC_XylS_family_regulators"/>
</dbReference>
<sequence length="250" mass="27287">MLFQRGPLHPALDPFVACLGYSESHGPSVREQSIPTGCAQLFVNLHADAFTGGADGAAFLGAASRPSVIDTADQRAIAWVAFKPGGAFPFFPPVGGLVVLKDLWGRGGAVVRERLLEAGGPAEILDALESVLLEAGDLDRDLALEAAISALDRGVPVGEVTDRLGFTRKRLIGLFHDRVGLTPKRFARVRRFQRTLRRIPYDRPVDWAELAVTCGYADQSHLIRDFRDFAGLRPTEYRPRSPDQPNHVPL</sequence>
<dbReference type="Proteomes" id="UP000546324">
    <property type="component" value="Unassembled WGS sequence"/>
</dbReference>
<dbReference type="RefSeq" id="WP_185024982.1">
    <property type="nucleotide sequence ID" value="NZ_JACHMQ010000001.1"/>
</dbReference>
<accession>A0A7X0FXD5</accession>
<dbReference type="PROSITE" id="PS01124">
    <property type="entry name" value="HTH_ARAC_FAMILY_2"/>
    <property type="match status" value="1"/>
</dbReference>
<dbReference type="GO" id="GO:0043565">
    <property type="term" value="F:sequence-specific DNA binding"/>
    <property type="evidence" value="ECO:0007669"/>
    <property type="project" value="InterPro"/>
</dbReference>
<comment type="caution">
    <text evidence="5">The sequence shown here is derived from an EMBL/GenBank/DDBJ whole genome shotgun (WGS) entry which is preliminary data.</text>
</comment>
<organism evidence="5 6">
    <name type="scientific">Actinomadura coerulea</name>
    <dbReference type="NCBI Taxonomy" id="46159"/>
    <lineage>
        <taxon>Bacteria</taxon>
        <taxon>Bacillati</taxon>
        <taxon>Actinomycetota</taxon>
        <taxon>Actinomycetes</taxon>
        <taxon>Streptosporangiales</taxon>
        <taxon>Thermomonosporaceae</taxon>
        <taxon>Actinomadura</taxon>
    </lineage>
</organism>
<proteinExistence type="predicted"/>
<reference evidence="5 6" key="1">
    <citation type="submission" date="2020-08" db="EMBL/GenBank/DDBJ databases">
        <title>Sequencing the genomes of 1000 actinobacteria strains.</title>
        <authorList>
            <person name="Klenk H.-P."/>
        </authorList>
    </citation>
    <scope>NUCLEOTIDE SEQUENCE [LARGE SCALE GENOMIC DNA]</scope>
    <source>
        <strain evidence="5 6">DSM 43675</strain>
    </source>
</reference>
<dbReference type="AlphaFoldDB" id="A0A7X0FXD5"/>
<dbReference type="GO" id="GO:0003700">
    <property type="term" value="F:DNA-binding transcription factor activity"/>
    <property type="evidence" value="ECO:0007669"/>
    <property type="project" value="InterPro"/>
</dbReference>
<protein>
    <submittedName>
        <fullName evidence="5">AraC-like DNA-binding protein</fullName>
    </submittedName>
</protein>
<keyword evidence="6" id="KW-1185">Reference proteome</keyword>
<name>A0A7X0FXD5_9ACTN</name>
<evidence type="ECO:0000259" key="4">
    <source>
        <dbReference type="PROSITE" id="PS01124"/>
    </source>
</evidence>
<dbReference type="PANTHER" id="PTHR46796">
    <property type="entry name" value="HTH-TYPE TRANSCRIPTIONAL ACTIVATOR RHAS-RELATED"/>
    <property type="match status" value="1"/>
</dbReference>
<dbReference type="Pfam" id="PF20240">
    <property type="entry name" value="DUF6597"/>
    <property type="match status" value="1"/>
</dbReference>
<evidence type="ECO:0000313" key="6">
    <source>
        <dbReference type="Proteomes" id="UP000546324"/>
    </source>
</evidence>
<dbReference type="Gene3D" id="1.10.10.60">
    <property type="entry name" value="Homeodomain-like"/>
    <property type="match status" value="1"/>
</dbReference>
<dbReference type="SUPFAM" id="SSF46689">
    <property type="entry name" value="Homeodomain-like"/>
    <property type="match status" value="1"/>
</dbReference>
<dbReference type="EMBL" id="JACHMQ010000001">
    <property type="protein sequence ID" value="MBB6395487.1"/>
    <property type="molecule type" value="Genomic_DNA"/>
</dbReference>
<dbReference type="SMART" id="SM00342">
    <property type="entry name" value="HTH_ARAC"/>
    <property type="match status" value="1"/>
</dbReference>
<gene>
    <name evidence="5" type="ORF">BKA00_002401</name>
</gene>
<evidence type="ECO:0000256" key="1">
    <source>
        <dbReference type="ARBA" id="ARBA00023015"/>
    </source>
</evidence>
<evidence type="ECO:0000313" key="5">
    <source>
        <dbReference type="EMBL" id="MBB6395487.1"/>
    </source>
</evidence>
<keyword evidence="3" id="KW-0804">Transcription</keyword>
<dbReference type="PANTHER" id="PTHR46796:SF15">
    <property type="entry name" value="BLL1074 PROTEIN"/>
    <property type="match status" value="1"/>
</dbReference>
<evidence type="ECO:0000256" key="2">
    <source>
        <dbReference type="ARBA" id="ARBA00023125"/>
    </source>
</evidence>
<dbReference type="InterPro" id="IPR046532">
    <property type="entry name" value="DUF6597"/>
</dbReference>
<keyword evidence="2 5" id="KW-0238">DNA-binding</keyword>
<dbReference type="InterPro" id="IPR018060">
    <property type="entry name" value="HTH_AraC"/>
</dbReference>
<keyword evidence="1" id="KW-0805">Transcription regulation</keyword>
<evidence type="ECO:0000256" key="3">
    <source>
        <dbReference type="ARBA" id="ARBA00023163"/>
    </source>
</evidence>
<dbReference type="InterPro" id="IPR009057">
    <property type="entry name" value="Homeodomain-like_sf"/>
</dbReference>
<dbReference type="Pfam" id="PF12833">
    <property type="entry name" value="HTH_18"/>
    <property type="match status" value="1"/>
</dbReference>